<comment type="caution">
    <text evidence="1">The sequence shown here is derived from an EMBL/GenBank/DDBJ whole genome shotgun (WGS) entry which is preliminary data.</text>
</comment>
<dbReference type="Proteomes" id="UP000050975">
    <property type="component" value="Unassembled WGS sequence"/>
</dbReference>
<gene>
    <name evidence="1" type="ORF">AMJ74_03500</name>
</gene>
<evidence type="ECO:0000313" key="1">
    <source>
        <dbReference type="EMBL" id="KPL14362.1"/>
    </source>
</evidence>
<dbReference type="EMBL" id="LJVE01000053">
    <property type="protein sequence ID" value="KPL14362.1"/>
    <property type="molecule type" value="Genomic_DNA"/>
</dbReference>
<proteinExistence type="predicted"/>
<organism evidence="1 2">
    <name type="scientific">candidate division WOR_3 bacterium SM1_77</name>
    <dbReference type="NCBI Taxonomy" id="1703778"/>
    <lineage>
        <taxon>Bacteria</taxon>
        <taxon>Bacteria division WOR-3</taxon>
    </lineage>
</organism>
<sequence length="128" mass="14486">MSEYKIEIEIFEGNGGQLKKKGDEIICPDFVKEGICAWMYRGDGEKSYQAGQKFSYPEDKEKMCHWLLDSLSGVFEALSAGETLKWDYKGTPYEKVIDPDGVTTEYVRCIDPTASGIVVKITRTKLLK</sequence>
<dbReference type="AlphaFoldDB" id="A0A0S8JYC3"/>
<protein>
    <recommendedName>
        <fullName evidence="3">TIGR04076 family protein</fullName>
    </recommendedName>
</protein>
<evidence type="ECO:0008006" key="3">
    <source>
        <dbReference type="Google" id="ProtNLM"/>
    </source>
</evidence>
<reference evidence="1 2" key="1">
    <citation type="journal article" date="2015" name="Microbiome">
        <title>Genomic resolution of linkages in carbon, nitrogen, and sulfur cycling among widespread estuary sediment bacteria.</title>
        <authorList>
            <person name="Baker B.J."/>
            <person name="Lazar C.S."/>
            <person name="Teske A.P."/>
            <person name="Dick G.J."/>
        </authorList>
    </citation>
    <scope>NUCLEOTIDE SEQUENCE [LARGE SCALE GENOMIC DNA]</scope>
    <source>
        <strain evidence="1">SM1_77</strain>
    </source>
</reference>
<evidence type="ECO:0000313" key="2">
    <source>
        <dbReference type="Proteomes" id="UP000050975"/>
    </source>
</evidence>
<accession>A0A0S8JYC3</accession>
<name>A0A0S8JYC3_UNCW3</name>